<evidence type="ECO:0000259" key="5">
    <source>
        <dbReference type="Pfam" id="PF00389"/>
    </source>
</evidence>
<protein>
    <submittedName>
        <fullName evidence="7">D-2-hydroxyacid dehydrogenase</fullName>
    </submittedName>
</protein>
<gene>
    <name evidence="7" type="ORF">H3L94_11670</name>
</gene>
<dbReference type="FunFam" id="3.40.50.720:FF:000203">
    <property type="entry name" value="D-3-phosphoglycerate dehydrogenase (SerA)"/>
    <property type="match status" value="1"/>
</dbReference>
<dbReference type="Pfam" id="PF02826">
    <property type="entry name" value="2-Hacid_dh_C"/>
    <property type="match status" value="1"/>
</dbReference>
<dbReference type="GO" id="GO:0051287">
    <property type="term" value="F:NAD binding"/>
    <property type="evidence" value="ECO:0007669"/>
    <property type="project" value="InterPro"/>
</dbReference>
<feature type="domain" description="D-isomer specific 2-hydroxyacid dehydrogenase NAD-binding" evidence="6">
    <location>
        <begin position="107"/>
        <end position="286"/>
    </location>
</feature>
<dbReference type="InterPro" id="IPR006139">
    <property type="entry name" value="D-isomer_2_OHA_DH_cat_dom"/>
</dbReference>
<dbReference type="PANTHER" id="PTHR43761:SF1">
    <property type="entry name" value="D-ISOMER SPECIFIC 2-HYDROXYACID DEHYDROGENASE CATALYTIC DOMAIN-CONTAINING PROTEIN-RELATED"/>
    <property type="match status" value="1"/>
</dbReference>
<dbReference type="EMBL" id="CP059567">
    <property type="protein sequence ID" value="QMT40461.1"/>
    <property type="molecule type" value="Genomic_DNA"/>
</dbReference>
<dbReference type="Gene3D" id="3.40.50.720">
    <property type="entry name" value="NAD(P)-binding Rossmann-like Domain"/>
    <property type="match status" value="2"/>
</dbReference>
<name>A0A7D7N7E7_9NEIS</name>
<evidence type="ECO:0000256" key="3">
    <source>
        <dbReference type="ARBA" id="ARBA00023027"/>
    </source>
</evidence>
<evidence type="ECO:0000313" key="8">
    <source>
        <dbReference type="Proteomes" id="UP000514752"/>
    </source>
</evidence>
<evidence type="ECO:0000313" key="7">
    <source>
        <dbReference type="EMBL" id="QMT40461.1"/>
    </source>
</evidence>
<sequence>MQTLTVVSLDQDTLINQDYHLDFPHQLVLHASTSPEQTDAHLAGAHIAISNKVSITAEHMAANPQLKLIAVAATGYDHIDIQAARERGITVCNIRGYGNDSVAEHAFMLMIALMRQLPAYQRDVAAGLWASSPHAFYFGAPMRDLNGKTLGIFGRGGIGRALAQCAEAFGMRVIFGEHKHAGAIRPGYLKFEEVLAQADVLSLHCPLNEDTRHMIGETELKMMKPQAILINVGRGGLVDEQALVAALKYGQLGGAGFDVLSEEPPKNGNPLLNTRLPNLIVTPHMAWGSQEAMQRLFEMLNDNIRAFVRGEAQNIVV</sequence>
<dbReference type="GO" id="GO:0016616">
    <property type="term" value="F:oxidoreductase activity, acting on the CH-OH group of donors, NAD or NADP as acceptor"/>
    <property type="evidence" value="ECO:0007669"/>
    <property type="project" value="InterPro"/>
</dbReference>
<dbReference type="RefSeq" id="WP_182122120.1">
    <property type="nucleotide sequence ID" value="NZ_CP059567.1"/>
</dbReference>
<reference evidence="7 8" key="1">
    <citation type="submission" date="2020-07" db="EMBL/GenBank/DDBJ databases">
        <title>Genomic diversity of species in the Neisseriaceae family.</title>
        <authorList>
            <person name="Vincent A.T."/>
            <person name="Bernet E."/>
            <person name="Veyrier F.J."/>
        </authorList>
    </citation>
    <scope>NUCLEOTIDE SEQUENCE [LARGE SCALE GENOMIC DNA]</scope>
    <source>
        <strain evidence="7 8">DSM 22244</strain>
    </source>
</reference>
<dbReference type="PANTHER" id="PTHR43761">
    <property type="entry name" value="D-ISOMER SPECIFIC 2-HYDROXYACID DEHYDROGENASE FAMILY PROTEIN (AFU_ORTHOLOGUE AFUA_1G13630)"/>
    <property type="match status" value="1"/>
</dbReference>
<evidence type="ECO:0000256" key="1">
    <source>
        <dbReference type="ARBA" id="ARBA00005854"/>
    </source>
</evidence>
<dbReference type="KEGG" id="nsg:H3L94_11670"/>
<dbReference type="Proteomes" id="UP000514752">
    <property type="component" value="Chromosome"/>
</dbReference>
<keyword evidence="3" id="KW-0520">NAD</keyword>
<dbReference type="InterPro" id="IPR029753">
    <property type="entry name" value="D-isomer_DH_CS"/>
</dbReference>
<dbReference type="PROSITE" id="PS00670">
    <property type="entry name" value="D_2_HYDROXYACID_DH_2"/>
    <property type="match status" value="1"/>
</dbReference>
<evidence type="ECO:0000256" key="2">
    <source>
        <dbReference type="ARBA" id="ARBA00023002"/>
    </source>
</evidence>
<organism evidence="7 8">
    <name type="scientific">Neisseria shayeganii</name>
    <dbReference type="NCBI Taxonomy" id="607712"/>
    <lineage>
        <taxon>Bacteria</taxon>
        <taxon>Pseudomonadati</taxon>
        <taxon>Pseudomonadota</taxon>
        <taxon>Betaproteobacteria</taxon>
        <taxon>Neisseriales</taxon>
        <taxon>Neisseriaceae</taxon>
        <taxon>Neisseria</taxon>
    </lineage>
</organism>
<dbReference type="InterPro" id="IPR036291">
    <property type="entry name" value="NAD(P)-bd_dom_sf"/>
</dbReference>
<dbReference type="SUPFAM" id="SSF51735">
    <property type="entry name" value="NAD(P)-binding Rossmann-fold domains"/>
    <property type="match status" value="1"/>
</dbReference>
<dbReference type="InterPro" id="IPR050418">
    <property type="entry name" value="D-iso_2-hydroxyacid_DH_PdxB"/>
</dbReference>
<dbReference type="InterPro" id="IPR006140">
    <property type="entry name" value="D-isomer_DH_NAD-bd"/>
</dbReference>
<accession>A0A7D7N7E7</accession>
<feature type="domain" description="D-isomer specific 2-hydroxyacid dehydrogenase catalytic" evidence="5">
    <location>
        <begin position="26"/>
        <end position="314"/>
    </location>
</feature>
<keyword evidence="2 4" id="KW-0560">Oxidoreductase</keyword>
<proteinExistence type="inferred from homology"/>
<comment type="similarity">
    <text evidence="1 4">Belongs to the D-isomer specific 2-hydroxyacid dehydrogenase family.</text>
</comment>
<dbReference type="AlphaFoldDB" id="A0A7D7N7E7"/>
<dbReference type="Pfam" id="PF00389">
    <property type="entry name" value="2-Hacid_dh"/>
    <property type="match status" value="1"/>
</dbReference>
<dbReference type="SUPFAM" id="SSF52283">
    <property type="entry name" value="Formate/glycerate dehydrogenase catalytic domain-like"/>
    <property type="match status" value="1"/>
</dbReference>
<evidence type="ECO:0000256" key="4">
    <source>
        <dbReference type="RuleBase" id="RU003719"/>
    </source>
</evidence>
<dbReference type="CDD" id="cd12162">
    <property type="entry name" value="2-Hacid_dh_4"/>
    <property type="match status" value="1"/>
</dbReference>
<evidence type="ECO:0000259" key="6">
    <source>
        <dbReference type="Pfam" id="PF02826"/>
    </source>
</evidence>